<reference evidence="2" key="1">
    <citation type="submission" date="2016-10" db="EMBL/GenBank/DDBJ databases">
        <authorList>
            <person name="Varghese N."/>
            <person name="Submissions S."/>
        </authorList>
    </citation>
    <scope>NUCLEOTIDE SEQUENCE [LARGE SCALE GENOMIC DNA]</scope>
    <source>
        <strain evidence="2">CGMCC 1.11012</strain>
    </source>
</reference>
<dbReference type="AlphaFoldDB" id="A0A1G9H1R4"/>
<accession>A0A1G9H1R4</accession>
<protein>
    <submittedName>
        <fullName evidence="1">Uncharacterized protein</fullName>
    </submittedName>
</protein>
<dbReference type="Proteomes" id="UP000199050">
    <property type="component" value="Unassembled WGS sequence"/>
</dbReference>
<proteinExistence type="predicted"/>
<gene>
    <name evidence="1" type="ORF">SAMN05216192_17110</name>
</gene>
<keyword evidence="2" id="KW-1185">Reference proteome</keyword>
<sequence length="201" mass="23894">MRMLPYERPTEHYDERIIEMDEQICSLIKQRKEASDNNPGFPPLERIAEWSSRFGLYEEFLRSMFAAMLNEENFRPIVKPADFRKHIPLLKSVEQKERFYTLTSIHQYSNASVIILNIDWEAPEQPFERPEIRQHYSYELFIGEEYDCRMMTGGSRSDHASYRFLVSPPLPDDPSGTEFRFQESSGRFDKMELGEEIVFKM</sequence>
<organism evidence="1 2">
    <name type="scientific">Paenibacillus typhae</name>
    <dbReference type="NCBI Taxonomy" id="1174501"/>
    <lineage>
        <taxon>Bacteria</taxon>
        <taxon>Bacillati</taxon>
        <taxon>Bacillota</taxon>
        <taxon>Bacilli</taxon>
        <taxon>Bacillales</taxon>
        <taxon>Paenibacillaceae</taxon>
        <taxon>Paenibacillus</taxon>
    </lineage>
</organism>
<dbReference type="STRING" id="1174501.SAMN05216192_17110"/>
<dbReference type="EMBL" id="FNDX01000071">
    <property type="protein sequence ID" value="SDL06827.1"/>
    <property type="molecule type" value="Genomic_DNA"/>
</dbReference>
<evidence type="ECO:0000313" key="2">
    <source>
        <dbReference type="Proteomes" id="UP000199050"/>
    </source>
</evidence>
<name>A0A1G9H1R4_9BACL</name>
<evidence type="ECO:0000313" key="1">
    <source>
        <dbReference type="EMBL" id="SDL06827.1"/>
    </source>
</evidence>